<evidence type="ECO:0000313" key="2">
    <source>
        <dbReference type="EMBL" id="KKR33447.1"/>
    </source>
</evidence>
<comment type="caution">
    <text evidence="2">The sequence shown here is derived from an EMBL/GenBank/DDBJ whole genome shotgun (WGS) entry which is preliminary data.</text>
</comment>
<reference evidence="2 3" key="1">
    <citation type="journal article" date="2015" name="Nature">
        <title>rRNA introns, odd ribosomes, and small enigmatic genomes across a large radiation of phyla.</title>
        <authorList>
            <person name="Brown C.T."/>
            <person name="Hug L.A."/>
            <person name="Thomas B.C."/>
            <person name="Sharon I."/>
            <person name="Castelle C.J."/>
            <person name="Singh A."/>
            <person name="Wilkins M.J."/>
            <person name="Williams K.H."/>
            <person name="Banfield J.F."/>
        </authorList>
    </citation>
    <scope>NUCLEOTIDE SEQUENCE [LARGE SCALE GENOMIC DNA]</scope>
</reference>
<dbReference type="PATRIC" id="fig|1618642.3.peg.232"/>
<sequence>MMQNNENANNLNDISFFARNKKKIITAGFVLLFFIVLDVVFLIEKYNKKDLPAPTQETAKVATSSLPQSDITAQVDAENDNFNNVKAETLFFAGFYEKMKDAFVPKADPLKLPIHTKSSVSNYYDISRKINLDSKLSDIDKNGFAILENPFPAEADNFYSMYAALDTKEIPQLLTSDFLLYYYQNLSKELFDEIKKNAFYRELWKIDKAFFEIASNRYKKNKLIIGDANNPVLEGQRLEAAYFAVSLELLKPKMDQINKEVQLVDENKFSAKEVQEYNFELPDYLKDDVTKELKLILEANKVEKSPVMLYPRDYASFVIPSDVKDNAKLSNFSLAINWKKAVFPLYFKDVKCENCLLDKNDWAINQIAATYIAKDFSENQELKNRWARIYKVVSYFSGLRKDLTYLHYNEALENQFGKDLEVEEIYSQEVDKSVAAGLKIQNALNKVKFSELEGSYNRQENKNLPMIGMRLLQESYWPDNYIFEELTKPKVSAYTKNVSALMDSKLNNTRCTINGLNAPERCNGIGLDIINLISPISDNKYFLENTAYKNYPPQVEKIKKQLANFDVYSWHNNNYWTILDIQKTILDKNSFYAGPINSETPAWKEKQLNTALGTWVNLRLPSDKLVNAVQKVDSFGSTDNAEILIEPNLNLVNELSANSKMLSKMLYSLRVISQTDYSAKKLGEFSEELDKIILLVKKELNGEEFDLSEQQFLSSMLRKLTVEKTGNKVAEVKINNQGQGINESIEGIKLLLVVYQKKDKKIILAGPVFNYSEARFKY</sequence>
<dbReference type="InterPro" id="IPR022601">
    <property type="entry name" value="DUF3160"/>
</dbReference>
<feature type="transmembrane region" description="Helical" evidence="1">
    <location>
        <begin position="24"/>
        <end position="43"/>
    </location>
</feature>
<keyword evidence="1" id="KW-1133">Transmembrane helix</keyword>
<dbReference type="AlphaFoldDB" id="A0A0G0T6H7"/>
<keyword evidence="1" id="KW-0472">Membrane</keyword>
<gene>
    <name evidence="2" type="ORF">UT64_C0008G0002</name>
</gene>
<name>A0A0G0T6H7_9BACT</name>
<proteinExistence type="predicted"/>
<keyword evidence="1" id="KW-0812">Transmembrane</keyword>
<evidence type="ECO:0000313" key="3">
    <source>
        <dbReference type="Proteomes" id="UP000034137"/>
    </source>
</evidence>
<dbReference type="Pfam" id="PF11369">
    <property type="entry name" value="DUF3160"/>
    <property type="match status" value="1"/>
</dbReference>
<dbReference type="EMBL" id="LBXO01000008">
    <property type="protein sequence ID" value="KKR33447.1"/>
    <property type="molecule type" value="Genomic_DNA"/>
</dbReference>
<accession>A0A0G0T6H7</accession>
<evidence type="ECO:0000256" key="1">
    <source>
        <dbReference type="SAM" id="Phobius"/>
    </source>
</evidence>
<organism evidence="2 3">
    <name type="scientific">Candidatus Falkowbacteria bacterium GW2011_GWF2_39_8</name>
    <dbReference type="NCBI Taxonomy" id="1618642"/>
    <lineage>
        <taxon>Bacteria</taxon>
        <taxon>Candidatus Falkowiibacteriota</taxon>
    </lineage>
</organism>
<protein>
    <submittedName>
        <fullName evidence="2">Uncharacterized protein</fullName>
    </submittedName>
</protein>
<dbReference type="Proteomes" id="UP000034137">
    <property type="component" value="Unassembled WGS sequence"/>
</dbReference>
<dbReference type="SMART" id="SM01325">
    <property type="entry name" value="DUF3160"/>
    <property type="match status" value="1"/>
</dbReference>